<dbReference type="InterPro" id="IPR045049">
    <property type="entry name" value="Pcy1-like"/>
</dbReference>
<comment type="caution">
    <text evidence="4">The sequence shown here is derived from an EMBL/GenBank/DDBJ whole genome shotgun (WGS) entry which is preliminary data.</text>
</comment>
<feature type="domain" description="Cytidyltransferase-like" evidence="3">
    <location>
        <begin position="26"/>
        <end position="171"/>
    </location>
</feature>
<dbReference type="GO" id="GO:0004105">
    <property type="term" value="F:choline-phosphate cytidylyltransferase activity"/>
    <property type="evidence" value="ECO:0007669"/>
    <property type="project" value="UniProtKB-EC"/>
</dbReference>
<dbReference type="UniPathway" id="UPA00558">
    <property type="reaction ID" value="UER00742"/>
</dbReference>
<dbReference type="RefSeq" id="WP_018577344.1">
    <property type="nucleotide sequence ID" value="NZ_KB892400.1"/>
</dbReference>
<proteinExistence type="predicted"/>
<dbReference type="NCBIfam" id="TIGR00125">
    <property type="entry name" value="cyt_tran_rel"/>
    <property type="match status" value="1"/>
</dbReference>
<dbReference type="AlphaFoldDB" id="A0A0W0YLR0"/>
<dbReference type="Pfam" id="PF01467">
    <property type="entry name" value="CTP_transf_like"/>
    <property type="match status" value="1"/>
</dbReference>
<keyword evidence="4" id="KW-0548">Nucleotidyltransferase</keyword>
<dbReference type="Proteomes" id="UP000054600">
    <property type="component" value="Unassembled WGS sequence"/>
</dbReference>
<sequence length="230" mass="26281">MYKVRVFNPADDTNRRHNPDQRCIWVDGIFDMFHFGHINILRNALLRAIEKYQGKDIVLHIGVCGDGQDVKNYKRQPYMNLDERCYAVDLAMKELLKEMQENYPDVKISYQIVPNSPVDLDPELPGKYRLNTMFHGNDFKEADIEKCYGQIMKVCDFETLPYTKGISTTALLKELKETGTLGTCPNTTGLPVEELAARVKGREAALLKQKEAEEQATASQEELESSSMRP</sequence>
<dbReference type="InterPro" id="IPR004821">
    <property type="entry name" value="Cyt_trans-like"/>
</dbReference>
<accession>A0A0W0YLR0</accession>
<keyword evidence="4" id="KW-0808">Transferase</keyword>
<keyword evidence="5" id="KW-1185">Reference proteome</keyword>
<dbReference type="PANTHER" id="PTHR10739:SF13">
    <property type="entry name" value="CHOLINE-PHOSPHATE CYTIDYLYLTRANSFERASE"/>
    <property type="match status" value="1"/>
</dbReference>
<evidence type="ECO:0000313" key="4">
    <source>
        <dbReference type="EMBL" id="KTD57821.1"/>
    </source>
</evidence>
<dbReference type="InterPro" id="IPR014729">
    <property type="entry name" value="Rossmann-like_a/b/a_fold"/>
</dbReference>
<organism evidence="4 5">
    <name type="scientific">Legionella shakespearei DSM 23087</name>
    <dbReference type="NCBI Taxonomy" id="1122169"/>
    <lineage>
        <taxon>Bacteria</taxon>
        <taxon>Pseudomonadati</taxon>
        <taxon>Pseudomonadota</taxon>
        <taxon>Gammaproteobacteria</taxon>
        <taxon>Legionellales</taxon>
        <taxon>Legionellaceae</taxon>
        <taxon>Legionella</taxon>
    </lineage>
</organism>
<evidence type="ECO:0000256" key="1">
    <source>
        <dbReference type="ARBA" id="ARBA00026101"/>
    </source>
</evidence>
<dbReference type="Gene3D" id="3.40.50.620">
    <property type="entry name" value="HUPs"/>
    <property type="match status" value="1"/>
</dbReference>
<dbReference type="GO" id="GO:0031210">
    <property type="term" value="F:phosphatidylcholine binding"/>
    <property type="evidence" value="ECO:0007669"/>
    <property type="project" value="TreeGrafter"/>
</dbReference>
<gene>
    <name evidence="4" type="ORF">Lsha_2255</name>
</gene>
<dbReference type="PANTHER" id="PTHR10739">
    <property type="entry name" value="CYTIDYLYLTRANSFERASE"/>
    <property type="match status" value="1"/>
</dbReference>
<dbReference type="eggNOG" id="COG0615">
    <property type="taxonomic scope" value="Bacteria"/>
</dbReference>
<name>A0A0W0YLR0_9GAMM</name>
<dbReference type="EC" id="2.7.7.15" evidence="1"/>
<evidence type="ECO:0000259" key="3">
    <source>
        <dbReference type="Pfam" id="PF01467"/>
    </source>
</evidence>
<dbReference type="SUPFAM" id="SSF52374">
    <property type="entry name" value="Nucleotidylyl transferase"/>
    <property type="match status" value="1"/>
</dbReference>
<dbReference type="EMBL" id="LNYW01000063">
    <property type="protein sequence ID" value="KTD57821.1"/>
    <property type="molecule type" value="Genomic_DNA"/>
</dbReference>
<reference evidence="4 5" key="1">
    <citation type="submission" date="2015-11" db="EMBL/GenBank/DDBJ databases">
        <title>Genomic analysis of 38 Legionella species identifies large and diverse effector repertoires.</title>
        <authorList>
            <person name="Burstein D."/>
            <person name="Amaro F."/>
            <person name="Zusman T."/>
            <person name="Lifshitz Z."/>
            <person name="Cohen O."/>
            <person name="Gilbert J.A."/>
            <person name="Pupko T."/>
            <person name="Shuman H.A."/>
            <person name="Segal G."/>
        </authorList>
    </citation>
    <scope>NUCLEOTIDE SEQUENCE [LARGE SCALE GENOMIC DNA]</scope>
    <source>
        <strain evidence="4 5">ATCC 49655</strain>
    </source>
</reference>
<dbReference type="GO" id="GO:0006646">
    <property type="term" value="P:phosphatidylethanolamine biosynthetic process"/>
    <property type="evidence" value="ECO:0007669"/>
    <property type="project" value="UniProtKB-UniPathway"/>
</dbReference>
<feature type="compositionally biased region" description="Low complexity" evidence="2">
    <location>
        <begin position="215"/>
        <end position="230"/>
    </location>
</feature>
<evidence type="ECO:0000313" key="5">
    <source>
        <dbReference type="Proteomes" id="UP000054600"/>
    </source>
</evidence>
<dbReference type="OrthoDB" id="9802794at2"/>
<dbReference type="PATRIC" id="fig|1122169.6.peg.2596"/>
<evidence type="ECO:0000256" key="2">
    <source>
        <dbReference type="SAM" id="MobiDB-lite"/>
    </source>
</evidence>
<dbReference type="STRING" id="1122169.Lsha_2255"/>
<protein>
    <recommendedName>
        <fullName evidence="1">choline-phosphate cytidylyltransferase</fullName>
        <ecNumber evidence="1">2.7.7.15</ecNumber>
    </recommendedName>
</protein>
<feature type="region of interest" description="Disordered" evidence="2">
    <location>
        <begin position="208"/>
        <end position="230"/>
    </location>
</feature>